<dbReference type="PROSITE" id="PS50937">
    <property type="entry name" value="HTH_MERR_2"/>
    <property type="match status" value="1"/>
</dbReference>
<keyword evidence="4" id="KW-1185">Reference proteome</keyword>
<feature type="domain" description="HTH merR-type" evidence="2">
    <location>
        <begin position="3"/>
        <end position="72"/>
    </location>
</feature>
<gene>
    <name evidence="3" type="ORF">G1H10_07395</name>
</gene>
<organism evidence="3 4">
    <name type="scientific">Phytoactinopolyspora halotolerans</name>
    <dbReference type="NCBI Taxonomy" id="1981512"/>
    <lineage>
        <taxon>Bacteria</taxon>
        <taxon>Bacillati</taxon>
        <taxon>Actinomycetota</taxon>
        <taxon>Actinomycetes</taxon>
        <taxon>Jiangellales</taxon>
        <taxon>Jiangellaceae</taxon>
        <taxon>Phytoactinopolyspora</taxon>
    </lineage>
</organism>
<dbReference type="Pfam" id="PF13411">
    <property type="entry name" value="MerR_1"/>
    <property type="match status" value="1"/>
</dbReference>
<proteinExistence type="predicted"/>
<dbReference type="PANTHER" id="PTHR30204">
    <property type="entry name" value="REDOX-CYCLING DRUG-SENSING TRANSCRIPTIONAL ACTIVATOR SOXR"/>
    <property type="match status" value="1"/>
</dbReference>
<comment type="caution">
    <text evidence="3">The sequence shown here is derived from an EMBL/GenBank/DDBJ whole genome shotgun (WGS) entry which is preliminary data.</text>
</comment>
<dbReference type="SUPFAM" id="SSF46955">
    <property type="entry name" value="Putative DNA-binding domain"/>
    <property type="match status" value="1"/>
</dbReference>
<dbReference type="EMBL" id="JAAGOA010000004">
    <property type="protein sequence ID" value="NED99992.1"/>
    <property type="molecule type" value="Genomic_DNA"/>
</dbReference>
<evidence type="ECO:0000313" key="4">
    <source>
        <dbReference type="Proteomes" id="UP000475214"/>
    </source>
</evidence>
<reference evidence="3 4" key="1">
    <citation type="submission" date="2020-02" db="EMBL/GenBank/DDBJ databases">
        <authorList>
            <person name="Li X.-J."/>
            <person name="Han X.-M."/>
        </authorList>
    </citation>
    <scope>NUCLEOTIDE SEQUENCE [LARGE SCALE GENOMIC DNA]</scope>
    <source>
        <strain evidence="3 4">CCTCC AB 2017055</strain>
    </source>
</reference>
<dbReference type="InterPro" id="IPR009061">
    <property type="entry name" value="DNA-bd_dom_put_sf"/>
</dbReference>
<dbReference type="InterPro" id="IPR000551">
    <property type="entry name" value="MerR-type_HTH_dom"/>
</dbReference>
<keyword evidence="1" id="KW-0238">DNA-binding</keyword>
<dbReference type="SMART" id="SM00422">
    <property type="entry name" value="HTH_MERR"/>
    <property type="match status" value="1"/>
</dbReference>
<evidence type="ECO:0000256" key="1">
    <source>
        <dbReference type="ARBA" id="ARBA00023125"/>
    </source>
</evidence>
<dbReference type="PRINTS" id="PR00040">
    <property type="entry name" value="HTHMERR"/>
</dbReference>
<dbReference type="Gene3D" id="1.10.1660.10">
    <property type="match status" value="1"/>
</dbReference>
<evidence type="ECO:0000259" key="2">
    <source>
        <dbReference type="PROSITE" id="PS50937"/>
    </source>
</evidence>
<dbReference type="GO" id="GO:0003700">
    <property type="term" value="F:DNA-binding transcription factor activity"/>
    <property type="evidence" value="ECO:0007669"/>
    <property type="project" value="InterPro"/>
</dbReference>
<dbReference type="GO" id="GO:0003677">
    <property type="term" value="F:DNA binding"/>
    <property type="evidence" value="ECO:0007669"/>
    <property type="project" value="UniProtKB-KW"/>
</dbReference>
<sequence length="134" mass="15076">MATYTPSQVAAKTGFSLDTLRYYERIGLLGDIARTSGGRRTYDDDDLGWLGMVQCLRDTGMPIADMLRFAELCRNGDDTIPERIALLEQHDATVQEKIAHLNTQQQRISNKIQWYRDVTRADDVPSKVADSAPV</sequence>
<evidence type="ECO:0000313" key="3">
    <source>
        <dbReference type="EMBL" id="NED99992.1"/>
    </source>
</evidence>
<dbReference type="PANTHER" id="PTHR30204:SF98">
    <property type="entry name" value="HTH-TYPE TRANSCRIPTIONAL REGULATOR ADHR"/>
    <property type="match status" value="1"/>
</dbReference>
<protein>
    <submittedName>
        <fullName evidence="3">MerR family transcriptional regulator</fullName>
    </submittedName>
</protein>
<accession>A0A6L9S4T1</accession>
<dbReference type="Proteomes" id="UP000475214">
    <property type="component" value="Unassembled WGS sequence"/>
</dbReference>
<dbReference type="InterPro" id="IPR047057">
    <property type="entry name" value="MerR_fam"/>
</dbReference>
<dbReference type="RefSeq" id="WP_163734939.1">
    <property type="nucleotide sequence ID" value="NZ_JAAGOA010000004.1"/>
</dbReference>
<dbReference type="AlphaFoldDB" id="A0A6L9S4T1"/>
<dbReference type="CDD" id="cd01109">
    <property type="entry name" value="HTH_YyaN"/>
    <property type="match status" value="1"/>
</dbReference>
<name>A0A6L9S4T1_9ACTN</name>